<dbReference type="InterPro" id="IPR003593">
    <property type="entry name" value="AAA+_ATPase"/>
</dbReference>
<gene>
    <name evidence="3" type="ORF">Pan161_24460</name>
</gene>
<name>A0A517VCQ9_9PLAN</name>
<organism evidence="3 4">
    <name type="scientific">Gimesia algae</name>
    <dbReference type="NCBI Taxonomy" id="2527971"/>
    <lineage>
        <taxon>Bacteria</taxon>
        <taxon>Pseudomonadati</taxon>
        <taxon>Planctomycetota</taxon>
        <taxon>Planctomycetia</taxon>
        <taxon>Planctomycetales</taxon>
        <taxon>Planctomycetaceae</taxon>
        <taxon>Gimesia</taxon>
    </lineage>
</organism>
<reference evidence="3 4" key="1">
    <citation type="submission" date="2019-02" db="EMBL/GenBank/DDBJ databases">
        <title>Deep-cultivation of Planctomycetes and their phenomic and genomic characterization uncovers novel biology.</title>
        <authorList>
            <person name="Wiegand S."/>
            <person name="Jogler M."/>
            <person name="Boedeker C."/>
            <person name="Pinto D."/>
            <person name="Vollmers J."/>
            <person name="Rivas-Marin E."/>
            <person name="Kohn T."/>
            <person name="Peeters S.H."/>
            <person name="Heuer A."/>
            <person name="Rast P."/>
            <person name="Oberbeckmann S."/>
            <person name="Bunk B."/>
            <person name="Jeske O."/>
            <person name="Meyerdierks A."/>
            <person name="Storesund J.E."/>
            <person name="Kallscheuer N."/>
            <person name="Luecker S."/>
            <person name="Lage O.M."/>
            <person name="Pohl T."/>
            <person name="Merkel B.J."/>
            <person name="Hornburger P."/>
            <person name="Mueller R.-W."/>
            <person name="Bruemmer F."/>
            <person name="Labrenz M."/>
            <person name="Spormann A.M."/>
            <person name="Op den Camp H."/>
            <person name="Overmann J."/>
            <person name="Amann R."/>
            <person name="Jetten M.S.M."/>
            <person name="Mascher T."/>
            <person name="Medema M.H."/>
            <person name="Devos D.P."/>
            <person name="Kaster A.-K."/>
            <person name="Ovreas L."/>
            <person name="Rohde M."/>
            <person name="Galperin M.Y."/>
            <person name="Jogler C."/>
        </authorList>
    </citation>
    <scope>NUCLEOTIDE SEQUENCE [LARGE SCALE GENOMIC DNA]</scope>
    <source>
        <strain evidence="3 4">Pan161</strain>
    </source>
</reference>
<dbReference type="SUPFAM" id="SSF52540">
    <property type="entry name" value="P-loop containing nucleoside triphosphate hydrolases"/>
    <property type="match status" value="1"/>
</dbReference>
<evidence type="ECO:0000313" key="3">
    <source>
        <dbReference type="EMBL" id="QDT90792.1"/>
    </source>
</evidence>
<sequence length="498" mass="56266">MIDRPGEDESQDASGQGFRENDKANDLTDLYSDLFPGTQQDGEWKRPEKKVPAPAAAAQQDHAIPAPNTLDQSGLTLNQLCNLVLKQLYLQGSALGIEISRSAHLPFTIIDTALVFLKDDKCIEVTSGNLIGRSSYRFNLTELGRIRAREAFEQCRYVGPAPVPLEAYVRQCALQTVVGIDCTPERLEAAFSDFIIREGLLDELGPAVCSGRSIFIYGPPGNGKTLIAKGLGRFLNRQGGEIYIPYALQMENSIITLFDPTIHQTTDDLELQDRAPTDLQKGSRIPEMKDWAKPETDLRWRRIRRPVVITGGELNLEMLDLRYNKVSNFYTAPLHIKANGGVFLIDDFGRQLVSPKDLLNRWIMPLEDRIDYLTLATGKKFAVPFEQLIVFSTNLDPKELVDEAFLRRIRHKIEITAPSQDVFTEIAKLCCRQREIAYDPVFVSYLYDTYYNQGKLPRSSDPRDLLEIIQSICRFKGQKPILSTQLISEAAQRFFCQL</sequence>
<dbReference type="SMART" id="SM00382">
    <property type="entry name" value="AAA"/>
    <property type="match status" value="1"/>
</dbReference>
<feature type="domain" description="AAA+ ATPase" evidence="2">
    <location>
        <begin position="210"/>
        <end position="419"/>
    </location>
</feature>
<dbReference type="KEGG" id="gax:Pan161_24460"/>
<dbReference type="OrthoDB" id="9783370at2"/>
<keyword evidence="4" id="KW-1185">Reference proteome</keyword>
<dbReference type="AlphaFoldDB" id="A0A517VCQ9"/>
<evidence type="ECO:0000313" key="4">
    <source>
        <dbReference type="Proteomes" id="UP000316855"/>
    </source>
</evidence>
<evidence type="ECO:0000259" key="2">
    <source>
        <dbReference type="SMART" id="SM00382"/>
    </source>
</evidence>
<dbReference type="InterPro" id="IPR027417">
    <property type="entry name" value="P-loop_NTPase"/>
</dbReference>
<feature type="region of interest" description="Disordered" evidence="1">
    <location>
        <begin position="1"/>
        <end position="59"/>
    </location>
</feature>
<dbReference type="Proteomes" id="UP000316855">
    <property type="component" value="Chromosome"/>
</dbReference>
<protein>
    <recommendedName>
        <fullName evidence="2">AAA+ ATPase domain-containing protein</fullName>
    </recommendedName>
</protein>
<proteinExistence type="predicted"/>
<dbReference type="Gene3D" id="3.40.50.300">
    <property type="entry name" value="P-loop containing nucleotide triphosphate hydrolases"/>
    <property type="match status" value="1"/>
</dbReference>
<feature type="compositionally biased region" description="Basic and acidic residues" evidence="1">
    <location>
        <begin position="42"/>
        <end position="51"/>
    </location>
</feature>
<accession>A0A517VCQ9</accession>
<dbReference type="EMBL" id="CP036343">
    <property type="protein sequence ID" value="QDT90792.1"/>
    <property type="molecule type" value="Genomic_DNA"/>
</dbReference>
<evidence type="ECO:0000256" key="1">
    <source>
        <dbReference type="SAM" id="MobiDB-lite"/>
    </source>
</evidence>
<dbReference type="RefSeq" id="WP_145227005.1">
    <property type="nucleotide sequence ID" value="NZ_CP036343.1"/>
</dbReference>